<dbReference type="PANTHER" id="PTHR32089">
    <property type="entry name" value="METHYL-ACCEPTING CHEMOTAXIS PROTEIN MCPB"/>
    <property type="match status" value="1"/>
</dbReference>
<dbReference type="Pfam" id="PF02203">
    <property type="entry name" value="TarH"/>
    <property type="match status" value="1"/>
</dbReference>
<accession>A0A5E7FEM1</accession>
<dbReference type="InterPro" id="IPR003660">
    <property type="entry name" value="HAMP_dom"/>
</dbReference>
<dbReference type="SMART" id="SM00304">
    <property type="entry name" value="HAMP"/>
    <property type="match status" value="1"/>
</dbReference>
<dbReference type="InterPro" id="IPR035440">
    <property type="entry name" value="4HB_MCP_dom_sf"/>
</dbReference>
<evidence type="ECO:0000256" key="7">
    <source>
        <dbReference type="ARBA" id="ARBA00022989"/>
    </source>
</evidence>
<keyword evidence="6 12" id="KW-0812">Transmembrane</keyword>
<organism evidence="15 16">
    <name type="scientific">Pseudomonas fluorescens</name>
    <dbReference type="NCBI Taxonomy" id="294"/>
    <lineage>
        <taxon>Bacteria</taxon>
        <taxon>Pseudomonadati</taxon>
        <taxon>Pseudomonadota</taxon>
        <taxon>Gammaproteobacteria</taxon>
        <taxon>Pseudomonadales</taxon>
        <taxon>Pseudomonadaceae</taxon>
        <taxon>Pseudomonas</taxon>
    </lineage>
</organism>
<dbReference type="RefSeq" id="WP_150639951.1">
    <property type="nucleotide sequence ID" value="NZ_CABVHP010000027.1"/>
</dbReference>
<dbReference type="SMART" id="SM00283">
    <property type="entry name" value="MA"/>
    <property type="match status" value="1"/>
</dbReference>
<dbReference type="Pfam" id="PF00015">
    <property type="entry name" value="MCPsignal"/>
    <property type="match status" value="1"/>
</dbReference>
<dbReference type="Pfam" id="PF00672">
    <property type="entry name" value="HAMP"/>
    <property type="match status" value="1"/>
</dbReference>
<gene>
    <name evidence="15" type="ORF">PS704_05540</name>
</gene>
<comment type="similarity">
    <text evidence="10">Belongs to the methyl-accepting chemotaxis (MCP) protein family.</text>
</comment>
<dbReference type="SUPFAM" id="SSF58104">
    <property type="entry name" value="Methyl-accepting chemotaxis protein (MCP) signaling domain"/>
    <property type="match status" value="1"/>
</dbReference>
<dbReference type="FunFam" id="1.10.287.950:FF:000001">
    <property type="entry name" value="Methyl-accepting chemotaxis sensory transducer"/>
    <property type="match status" value="1"/>
</dbReference>
<dbReference type="InterPro" id="IPR003122">
    <property type="entry name" value="Tar_rcpt_lig-bd"/>
</dbReference>
<dbReference type="SUPFAM" id="SSF47170">
    <property type="entry name" value="Aspartate receptor, ligand-binding domain"/>
    <property type="match status" value="1"/>
</dbReference>
<keyword evidence="7 12" id="KW-1133">Transmembrane helix</keyword>
<dbReference type="GO" id="GO:0004888">
    <property type="term" value="F:transmembrane signaling receptor activity"/>
    <property type="evidence" value="ECO:0007669"/>
    <property type="project" value="InterPro"/>
</dbReference>
<dbReference type="PANTHER" id="PTHR32089:SF120">
    <property type="entry name" value="METHYL-ACCEPTING CHEMOTAXIS PROTEIN TLPQ"/>
    <property type="match status" value="1"/>
</dbReference>
<dbReference type="EMBL" id="CABVHP010000027">
    <property type="protein sequence ID" value="VVO37689.1"/>
    <property type="molecule type" value="Genomic_DNA"/>
</dbReference>
<dbReference type="CDD" id="cd06225">
    <property type="entry name" value="HAMP"/>
    <property type="match status" value="1"/>
</dbReference>
<dbReference type="PROSITE" id="PS50885">
    <property type="entry name" value="HAMP"/>
    <property type="match status" value="1"/>
</dbReference>
<keyword evidence="4" id="KW-0145">Chemotaxis</keyword>
<feature type="transmembrane region" description="Helical" evidence="12">
    <location>
        <begin position="193"/>
        <end position="211"/>
    </location>
</feature>
<proteinExistence type="inferred from homology"/>
<evidence type="ECO:0000256" key="9">
    <source>
        <dbReference type="ARBA" id="ARBA00023224"/>
    </source>
</evidence>
<dbReference type="AlphaFoldDB" id="A0A5E7FEM1"/>
<dbReference type="InterPro" id="IPR004089">
    <property type="entry name" value="MCPsignal_dom"/>
</dbReference>
<evidence type="ECO:0000313" key="16">
    <source>
        <dbReference type="Proteomes" id="UP000326557"/>
    </source>
</evidence>
<comment type="subcellular location">
    <subcellularLocation>
        <location evidence="1">Cell inner membrane</location>
        <topology evidence="1">Multi-pass membrane protein</topology>
    </subcellularLocation>
</comment>
<evidence type="ECO:0000256" key="12">
    <source>
        <dbReference type="SAM" id="Phobius"/>
    </source>
</evidence>
<keyword evidence="8 12" id="KW-0472">Membrane</keyword>
<reference evidence="15 16" key="1">
    <citation type="submission" date="2019-09" db="EMBL/GenBank/DDBJ databases">
        <authorList>
            <person name="Chandra G."/>
            <person name="Truman W A."/>
        </authorList>
    </citation>
    <scope>NUCLEOTIDE SEQUENCE [LARGE SCALE GENOMIC DNA]</scope>
    <source>
        <strain evidence="15">PS704</strain>
    </source>
</reference>
<name>A0A5E7FEM1_PSEFL</name>
<evidence type="ECO:0000256" key="5">
    <source>
        <dbReference type="ARBA" id="ARBA00022519"/>
    </source>
</evidence>
<protein>
    <recommendedName>
        <fullName evidence="17">Methyl-accepting chemotaxis protein</fullName>
    </recommendedName>
</protein>
<dbReference type="Gene3D" id="1.20.120.30">
    <property type="entry name" value="Aspartate receptor, ligand-binding domain"/>
    <property type="match status" value="1"/>
</dbReference>
<evidence type="ECO:0000256" key="10">
    <source>
        <dbReference type="ARBA" id="ARBA00029447"/>
    </source>
</evidence>
<feature type="domain" description="HAMP" evidence="14">
    <location>
        <begin position="213"/>
        <end position="265"/>
    </location>
</feature>
<feature type="domain" description="Methyl-accepting transducer" evidence="13">
    <location>
        <begin position="270"/>
        <end position="506"/>
    </location>
</feature>
<dbReference type="GO" id="GO:0006935">
    <property type="term" value="P:chemotaxis"/>
    <property type="evidence" value="ECO:0007669"/>
    <property type="project" value="UniProtKB-KW"/>
</dbReference>
<dbReference type="PROSITE" id="PS50111">
    <property type="entry name" value="CHEMOTAXIS_TRANSDUC_2"/>
    <property type="match status" value="1"/>
</dbReference>
<keyword evidence="5" id="KW-0997">Cell inner membrane</keyword>
<evidence type="ECO:0000259" key="13">
    <source>
        <dbReference type="PROSITE" id="PS50111"/>
    </source>
</evidence>
<dbReference type="OrthoDB" id="9781845at2"/>
<dbReference type="GO" id="GO:0007165">
    <property type="term" value="P:signal transduction"/>
    <property type="evidence" value="ECO:0007669"/>
    <property type="project" value="UniProtKB-KW"/>
</dbReference>
<evidence type="ECO:0000313" key="15">
    <source>
        <dbReference type="EMBL" id="VVO37689.1"/>
    </source>
</evidence>
<dbReference type="Gene3D" id="1.10.287.950">
    <property type="entry name" value="Methyl-accepting chemotaxis protein"/>
    <property type="match status" value="1"/>
</dbReference>
<keyword evidence="2" id="KW-1003">Cell membrane</keyword>
<evidence type="ECO:0000256" key="2">
    <source>
        <dbReference type="ARBA" id="ARBA00022475"/>
    </source>
</evidence>
<keyword evidence="3" id="KW-0488">Methylation</keyword>
<evidence type="ECO:0008006" key="17">
    <source>
        <dbReference type="Google" id="ProtNLM"/>
    </source>
</evidence>
<evidence type="ECO:0000256" key="6">
    <source>
        <dbReference type="ARBA" id="ARBA00022692"/>
    </source>
</evidence>
<dbReference type="InterPro" id="IPR004090">
    <property type="entry name" value="Chemotax_Me-accpt_rcpt"/>
</dbReference>
<dbReference type="Proteomes" id="UP000326557">
    <property type="component" value="Unassembled WGS sequence"/>
</dbReference>
<evidence type="ECO:0000256" key="1">
    <source>
        <dbReference type="ARBA" id="ARBA00004429"/>
    </source>
</evidence>
<keyword evidence="9 11" id="KW-0807">Transducer</keyword>
<dbReference type="CDD" id="cd11386">
    <property type="entry name" value="MCP_signal"/>
    <property type="match status" value="1"/>
</dbReference>
<evidence type="ECO:0000256" key="3">
    <source>
        <dbReference type="ARBA" id="ARBA00022481"/>
    </source>
</evidence>
<evidence type="ECO:0000256" key="8">
    <source>
        <dbReference type="ARBA" id="ARBA00023136"/>
    </source>
</evidence>
<evidence type="ECO:0000256" key="4">
    <source>
        <dbReference type="ARBA" id="ARBA00022500"/>
    </source>
</evidence>
<dbReference type="GO" id="GO:0005886">
    <property type="term" value="C:plasma membrane"/>
    <property type="evidence" value="ECO:0007669"/>
    <property type="project" value="UniProtKB-SubCell"/>
</dbReference>
<evidence type="ECO:0000259" key="14">
    <source>
        <dbReference type="PROSITE" id="PS50885"/>
    </source>
</evidence>
<sequence>MLTHLKIRTGMFWVLALFVCALLVSSLTSWRSALSSDEQIQNLHQVGVTQNSRVHLAYLRLLRSRVGMAGAFLETRTGDTVKAQASLQRATNLFQEAIDYFDTFAAQEKSSHSTLQSDELQQAFAVYRDTLEEQMQALSQGSEARYIEVNLKARAANDRFDMALVGFEKQLDVQTAAIMDQAHSRYGMAQAQALILFVIAGLLVAGCWWFIASRVLRPLREAGQHFEEIASGDLRHPIDVQSSNEIGQLFLGLQQMQISQRQTIEQISQYAHQLASSAEQLSRVTVESNHGLNQQHNELEQAVTAVTEMTAAVEEVARNAVSTSEASNATNQLAGQSRRQVQTTLEEVDAMSREISTSSALVQDLATQTRDIGKVLEVIRSISDQTNLLALNAAIEAARAGEAGRGFAVVADEVRTLAYRTQESTREIEQMIAGIQSGTHQAVNAMDASTLRASSSLQATEAAGQALEAIFAAVHEITERNLVIASATEEQAKVAHEVDRNLLNIRELSTRAADGAHQTSSASSELSRLASELSSMVRHFKT</sequence>
<evidence type="ECO:0000256" key="11">
    <source>
        <dbReference type="PROSITE-ProRule" id="PRU00284"/>
    </source>
</evidence>
<dbReference type="PRINTS" id="PR00260">
    <property type="entry name" value="CHEMTRNSDUCR"/>
</dbReference>